<proteinExistence type="predicted"/>
<reference evidence="5" key="1">
    <citation type="submission" date="2013-03" db="EMBL/GenBank/DDBJ databases">
        <title>The Genome Sequence of Anopheles minimus MINIMUS1.</title>
        <authorList>
            <consortium name="The Broad Institute Genomics Platform"/>
            <person name="Neafsey D.E."/>
            <person name="Walton C."/>
            <person name="Walker B."/>
            <person name="Young S.K."/>
            <person name="Zeng Q."/>
            <person name="Gargeya S."/>
            <person name="Fitzgerald M."/>
            <person name="Haas B."/>
            <person name="Abouelleil A."/>
            <person name="Allen A.W."/>
            <person name="Alvarado L."/>
            <person name="Arachchi H.M."/>
            <person name="Berlin A.M."/>
            <person name="Chapman S.B."/>
            <person name="Gainer-Dewar J."/>
            <person name="Goldberg J."/>
            <person name="Griggs A."/>
            <person name="Gujja S."/>
            <person name="Hansen M."/>
            <person name="Howarth C."/>
            <person name="Imamovic A."/>
            <person name="Ireland A."/>
            <person name="Larimer J."/>
            <person name="McCowan C."/>
            <person name="Murphy C."/>
            <person name="Pearson M."/>
            <person name="Poon T.W."/>
            <person name="Priest M."/>
            <person name="Roberts A."/>
            <person name="Saif S."/>
            <person name="Shea T."/>
            <person name="Sisk P."/>
            <person name="Sykes S."/>
            <person name="Wortman J."/>
            <person name="Nusbaum C."/>
            <person name="Birren B."/>
        </authorList>
    </citation>
    <scope>NUCLEOTIDE SEQUENCE [LARGE SCALE GENOMIC DNA]</scope>
    <source>
        <strain evidence="5">MINIMUS1</strain>
    </source>
</reference>
<dbReference type="PANTHER" id="PTHR45617">
    <property type="entry name" value="LEUCINE RICH REPEAT FAMILY PROTEIN"/>
    <property type="match status" value="1"/>
</dbReference>
<reference evidence="4" key="2">
    <citation type="submission" date="2020-05" db="UniProtKB">
        <authorList>
            <consortium name="EnsemblMetazoa"/>
        </authorList>
    </citation>
    <scope>IDENTIFICATION</scope>
    <source>
        <strain evidence="4">MINIMUS1</strain>
    </source>
</reference>
<evidence type="ECO:0000256" key="1">
    <source>
        <dbReference type="ARBA" id="ARBA00022614"/>
    </source>
</evidence>
<keyword evidence="3" id="KW-0732">Signal</keyword>
<evidence type="ECO:0000313" key="5">
    <source>
        <dbReference type="Proteomes" id="UP000075920"/>
    </source>
</evidence>
<protein>
    <recommendedName>
        <fullName evidence="6">Leucine rich immune protein (Coil-less)</fullName>
    </recommendedName>
</protein>
<dbReference type="PROSITE" id="PS51450">
    <property type="entry name" value="LRR"/>
    <property type="match status" value="1"/>
</dbReference>
<keyword evidence="5" id="KW-1185">Reference proteome</keyword>
<accession>A0A182W6Y2</accession>
<evidence type="ECO:0000256" key="3">
    <source>
        <dbReference type="SAM" id="SignalP"/>
    </source>
</evidence>
<dbReference type="Pfam" id="PF13855">
    <property type="entry name" value="LRR_8"/>
    <property type="match status" value="1"/>
</dbReference>
<dbReference type="STRING" id="112268.A0A182W6Y2"/>
<dbReference type="PANTHER" id="PTHR45617:SF169">
    <property type="entry name" value="LRRCT DOMAIN-CONTAINING PROTEIN"/>
    <property type="match status" value="1"/>
</dbReference>
<dbReference type="InterPro" id="IPR001611">
    <property type="entry name" value="Leu-rich_rpt"/>
</dbReference>
<organism evidence="4 5">
    <name type="scientific">Anopheles minimus</name>
    <dbReference type="NCBI Taxonomy" id="112268"/>
    <lineage>
        <taxon>Eukaryota</taxon>
        <taxon>Metazoa</taxon>
        <taxon>Ecdysozoa</taxon>
        <taxon>Arthropoda</taxon>
        <taxon>Hexapoda</taxon>
        <taxon>Insecta</taxon>
        <taxon>Pterygota</taxon>
        <taxon>Neoptera</taxon>
        <taxon>Endopterygota</taxon>
        <taxon>Diptera</taxon>
        <taxon>Nematocera</taxon>
        <taxon>Culicoidea</taxon>
        <taxon>Culicidae</taxon>
        <taxon>Anophelinae</taxon>
        <taxon>Anopheles</taxon>
    </lineage>
</organism>
<dbReference type="AlphaFoldDB" id="A0A182W6Y2"/>
<feature type="signal peptide" evidence="3">
    <location>
        <begin position="1"/>
        <end position="16"/>
    </location>
</feature>
<feature type="chain" id="PRO_5008140957" description="Leucine rich immune protein (Coil-less)" evidence="3">
    <location>
        <begin position="17"/>
        <end position="343"/>
    </location>
</feature>
<name>A0A182W6Y2_9DIPT</name>
<keyword evidence="1" id="KW-0433">Leucine-rich repeat</keyword>
<dbReference type="VEuPathDB" id="VectorBase:AMIN006104"/>
<dbReference type="EnsemblMetazoa" id="AMIN006104-RA">
    <property type="protein sequence ID" value="AMIN006104-PA"/>
    <property type="gene ID" value="AMIN006104"/>
</dbReference>
<dbReference type="SUPFAM" id="SSF52058">
    <property type="entry name" value="L domain-like"/>
    <property type="match status" value="1"/>
</dbReference>
<keyword evidence="2" id="KW-0677">Repeat</keyword>
<sequence>MKLLILSTLVFGHCASMSVTCDNDYSCTVTQLTGHHLRDLIAHPFENVSNLKLRDTHLPVLVVSSLHPNLHQLSLERCQIDRLIVPTNCLLNFLTLDKTFGRIRTFPGARLRYLSVSKSEISSLLPALINLTALETIRLSNVRIPTFDFDMLCDMRQLFIAELNYNRIEQLHLSPNRTCCQNLTEIDLSFNRLTTLDLALINRLKGLKRLRLSNNKIAELNGMLELPYLLELNLSGNRIKIIDLCRWNIEMLMDLNVNDNQIDRMPSCIERLEHLMSISIADNLLVEVDFAPFAKLGLLHTDFSRNRISVVHNYHVLSRDVCLMVEGNPISNSSYICKGIEFI</sequence>
<evidence type="ECO:0000256" key="2">
    <source>
        <dbReference type="ARBA" id="ARBA00022737"/>
    </source>
</evidence>
<dbReference type="Proteomes" id="UP000075920">
    <property type="component" value="Unassembled WGS sequence"/>
</dbReference>
<evidence type="ECO:0008006" key="6">
    <source>
        <dbReference type="Google" id="ProtNLM"/>
    </source>
</evidence>
<dbReference type="Gene3D" id="3.80.10.10">
    <property type="entry name" value="Ribonuclease Inhibitor"/>
    <property type="match status" value="2"/>
</dbReference>
<dbReference type="InterPro" id="IPR032675">
    <property type="entry name" value="LRR_dom_sf"/>
</dbReference>
<evidence type="ECO:0000313" key="4">
    <source>
        <dbReference type="EnsemblMetazoa" id="AMIN006104-PA"/>
    </source>
</evidence>